<organism evidence="5 6">
    <name type="scientific">Tectimicrobiota bacterium</name>
    <dbReference type="NCBI Taxonomy" id="2528274"/>
    <lineage>
        <taxon>Bacteria</taxon>
        <taxon>Pseudomonadati</taxon>
        <taxon>Nitrospinota/Tectimicrobiota group</taxon>
        <taxon>Candidatus Tectimicrobiota</taxon>
    </lineage>
</organism>
<dbReference type="InterPro" id="IPR037522">
    <property type="entry name" value="HD_GYP_dom"/>
</dbReference>
<keyword evidence="3" id="KW-0175">Coiled coil</keyword>
<feature type="coiled-coil region" evidence="3">
    <location>
        <begin position="453"/>
        <end position="480"/>
    </location>
</feature>
<protein>
    <submittedName>
        <fullName evidence="5">GAF domain-containing protein</fullName>
    </submittedName>
</protein>
<feature type="domain" description="HD-GYP" evidence="4">
    <location>
        <begin position="335"/>
        <end position="657"/>
    </location>
</feature>
<dbReference type="SMART" id="SM00471">
    <property type="entry name" value="HDc"/>
    <property type="match status" value="1"/>
</dbReference>
<dbReference type="InterPro" id="IPR029016">
    <property type="entry name" value="GAF-like_dom_sf"/>
</dbReference>
<sequence length="663" mass="74346">MNLAADLPQLTKMVYHSPALSLGAWVPQLEDHGFTVQEISSLVAAEPSSESLNVILFDDHLAENGGVRSLDRFSAEKSPATIVQVISPGKSGLAAGEIPSHVSGVLQQPFEEAALMLALRGAFWHAALRRSAHIENRHRSILTRNIDKLTQIGIALSAEKNHNRLLDTILTHSRELTNADAGSLYLVEETSDGKRNLRFVHTQNDSKRIPFKQFVMPATKTSISGYVAVTGETLNIPDVYDLAAGVEYTINKSFDQSVGYRSKSMLVVPMRDHHNEITGVLQLINAKPSAEIRIPDPASAEQHVIPFDPAIEHLISSLASQAAVALENSKLLESLERTFEGLVKASVQAIEQRDPVTSGHSERVTELTCALALAVNDTREGRYAETFFNEERMKELRYAGFLHDFGKIGVREHVLVKANKLYPLEMEVVKNRFAVIKRTIQAEYQEWMVEFALAGKRNEVEKLRQEMAAKLAEADQCLELVLRSDVPSMMPDGDFGSLMKLGEVTYHDFDGSEKPYLTPYELKCLTLRRGNLTEEERKEIESHVSHSYDFLVQIPWTRELRGVPEIAHGHHEKLNGTGYPRHLKEEEIILQAKIMCVCDIFDALTATDRPYKKAAPLEKAIQILKFEVKDQHLDPELVDIFIKKKVYRAVEQFKEAEYAEPAS</sequence>
<evidence type="ECO:0000313" key="6">
    <source>
        <dbReference type="Proteomes" id="UP000752292"/>
    </source>
</evidence>
<dbReference type="Pfam" id="PF13487">
    <property type="entry name" value="HD_5"/>
    <property type="match status" value="1"/>
</dbReference>
<dbReference type="InterPro" id="IPR011006">
    <property type="entry name" value="CheY-like_superfamily"/>
</dbReference>
<gene>
    <name evidence="5" type="ORF">HY618_02315</name>
</gene>
<dbReference type="PROSITE" id="PS51832">
    <property type="entry name" value="HD_GYP"/>
    <property type="match status" value="1"/>
</dbReference>
<accession>A0A932ZW31</accession>
<evidence type="ECO:0000259" key="4">
    <source>
        <dbReference type="PROSITE" id="PS51832"/>
    </source>
</evidence>
<dbReference type="Proteomes" id="UP000752292">
    <property type="component" value="Unassembled WGS sequence"/>
</dbReference>
<dbReference type="SMART" id="SM00065">
    <property type="entry name" value="GAF"/>
    <property type="match status" value="1"/>
</dbReference>
<dbReference type="InterPro" id="IPR003607">
    <property type="entry name" value="HD/PDEase_dom"/>
</dbReference>
<keyword evidence="1" id="KW-0808">Transferase</keyword>
<dbReference type="SUPFAM" id="SSF55781">
    <property type="entry name" value="GAF domain-like"/>
    <property type="match status" value="1"/>
</dbReference>
<dbReference type="PANTHER" id="PTHR43155">
    <property type="entry name" value="CYCLIC DI-GMP PHOSPHODIESTERASE PA4108-RELATED"/>
    <property type="match status" value="1"/>
</dbReference>
<reference evidence="5" key="1">
    <citation type="submission" date="2020-07" db="EMBL/GenBank/DDBJ databases">
        <title>Huge and variable diversity of episymbiotic CPR bacteria and DPANN archaea in groundwater ecosystems.</title>
        <authorList>
            <person name="He C.Y."/>
            <person name="Keren R."/>
            <person name="Whittaker M."/>
            <person name="Farag I.F."/>
            <person name="Doudna J."/>
            <person name="Cate J.H.D."/>
            <person name="Banfield J.F."/>
        </authorList>
    </citation>
    <scope>NUCLEOTIDE SEQUENCE</scope>
    <source>
        <strain evidence="5">NC_groundwater_1370_Ag_S-0.2um_69_93</strain>
    </source>
</reference>
<dbReference type="PANTHER" id="PTHR43155:SF2">
    <property type="entry name" value="CYCLIC DI-GMP PHOSPHODIESTERASE PA4108"/>
    <property type="match status" value="1"/>
</dbReference>
<dbReference type="GO" id="GO:0016301">
    <property type="term" value="F:kinase activity"/>
    <property type="evidence" value="ECO:0007669"/>
    <property type="project" value="UniProtKB-KW"/>
</dbReference>
<evidence type="ECO:0000256" key="3">
    <source>
        <dbReference type="SAM" id="Coils"/>
    </source>
</evidence>
<dbReference type="SUPFAM" id="SSF52172">
    <property type="entry name" value="CheY-like"/>
    <property type="match status" value="1"/>
</dbReference>
<dbReference type="Pfam" id="PF01590">
    <property type="entry name" value="GAF"/>
    <property type="match status" value="1"/>
</dbReference>
<proteinExistence type="predicted"/>
<evidence type="ECO:0000256" key="1">
    <source>
        <dbReference type="ARBA" id="ARBA00022679"/>
    </source>
</evidence>
<dbReference type="SUPFAM" id="SSF109604">
    <property type="entry name" value="HD-domain/PDEase-like"/>
    <property type="match status" value="2"/>
</dbReference>
<dbReference type="AlphaFoldDB" id="A0A932ZW31"/>
<keyword evidence="2" id="KW-0418">Kinase</keyword>
<comment type="caution">
    <text evidence="5">The sequence shown here is derived from an EMBL/GenBank/DDBJ whole genome shotgun (WGS) entry which is preliminary data.</text>
</comment>
<name>A0A932ZW31_UNCTE</name>
<dbReference type="CDD" id="cd00077">
    <property type="entry name" value="HDc"/>
    <property type="match status" value="1"/>
</dbReference>
<dbReference type="InterPro" id="IPR003018">
    <property type="entry name" value="GAF"/>
</dbReference>
<dbReference type="EMBL" id="JACQRX010000104">
    <property type="protein sequence ID" value="MBI4251267.1"/>
    <property type="molecule type" value="Genomic_DNA"/>
</dbReference>
<dbReference type="Gene3D" id="3.30.450.40">
    <property type="match status" value="1"/>
</dbReference>
<dbReference type="Gene3D" id="1.10.3210.10">
    <property type="entry name" value="Hypothetical protein af1432"/>
    <property type="match status" value="2"/>
</dbReference>
<evidence type="ECO:0000313" key="5">
    <source>
        <dbReference type="EMBL" id="MBI4251267.1"/>
    </source>
</evidence>
<evidence type="ECO:0000256" key="2">
    <source>
        <dbReference type="ARBA" id="ARBA00022777"/>
    </source>
</evidence>